<dbReference type="HOGENOM" id="CLU_055769_4_4_9"/>
<evidence type="ECO:0000256" key="1">
    <source>
        <dbReference type="ARBA" id="ARBA00023015"/>
    </source>
</evidence>
<dbReference type="CDD" id="cd05013">
    <property type="entry name" value="SIS_RpiR"/>
    <property type="match status" value="1"/>
</dbReference>
<dbReference type="GO" id="GO:0003677">
    <property type="term" value="F:DNA binding"/>
    <property type="evidence" value="ECO:0007669"/>
    <property type="project" value="UniProtKB-KW"/>
</dbReference>
<dbReference type="Pfam" id="PF01380">
    <property type="entry name" value="SIS"/>
    <property type="match status" value="1"/>
</dbReference>
<dbReference type="Gene3D" id="1.10.10.10">
    <property type="entry name" value="Winged helix-like DNA-binding domain superfamily/Winged helix DNA-binding domain"/>
    <property type="match status" value="1"/>
</dbReference>
<dbReference type="PANTHER" id="PTHR30514:SF1">
    <property type="entry name" value="HTH-TYPE TRANSCRIPTIONAL REGULATOR HEXR-RELATED"/>
    <property type="match status" value="1"/>
</dbReference>
<dbReference type="SUPFAM" id="SSF53697">
    <property type="entry name" value="SIS domain"/>
    <property type="match status" value="1"/>
</dbReference>
<feature type="domain" description="HTH rpiR-type" evidence="4">
    <location>
        <begin position="1"/>
        <end position="77"/>
    </location>
</feature>
<keyword evidence="3" id="KW-0804">Transcription</keyword>
<keyword evidence="2" id="KW-0238">DNA-binding</keyword>
<evidence type="ECO:0000256" key="2">
    <source>
        <dbReference type="ARBA" id="ARBA00023125"/>
    </source>
</evidence>
<protein>
    <submittedName>
        <fullName evidence="6">Transcriptional regulator, RpiR family</fullName>
    </submittedName>
</protein>
<evidence type="ECO:0000313" key="6">
    <source>
        <dbReference type="EMBL" id="AGF54740.1"/>
    </source>
</evidence>
<organism evidence="6 7">
    <name type="scientific">Clostridium saccharoperbutylacetonicum N1-4(HMT)</name>
    <dbReference type="NCBI Taxonomy" id="931276"/>
    <lineage>
        <taxon>Bacteria</taxon>
        <taxon>Bacillati</taxon>
        <taxon>Bacillota</taxon>
        <taxon>Clostridia</taxon>
        <taxon>Eubacteriales</taxon>
        <taxon>Clostridiaceae</taxon>
        <taxon>Clostridium</taxon>
    </lineage>
</organism>
<sequence length="254" mass="29124">MDPISLMKSMASTYTKVELEIYNKLMSDPTLIMDSTIVVLSDHLKVSNSAITRFCKKLGYKGYVEFRYDFSSYFNKEEKDNEEHIVNRSITTYLSVLSILENILDEQEIKKIVLQMKNSKNIRVIGIGSSGLAAKYLRYRIFKYGRNIEALDNKFEIDESCSLAEEGDMLIAITDSGRSKEINKQVIEAYENGITTVIITTNDVALLRNKANFYFQLPSVGQFYRPGAYNNQPVVMVFLEILINYYAQHISYGQ</sequence>
<dbReference type="STRING" id="36745.CLSAP_10060"/>
<dbReference type="InterPro" id="IPR036388">
    <property type="entry name" value="WH-like_DNA-bd_sf"/>
</dbReference>
<dbReference type="InterPro" id="IPR009057">
    <property type="entry name" value="Homeodomain-like_sf"/>
</dbReference>
<dbReference type="InterPro" id="IPR001347">
    <property type="entry name" value="SIS_dom"/>
</dbReference>
<keyword evidence="7" id="KW-1185">Reference proteome</keyword>
<dbReference type="RefSeq" id="WP_015391065.1">
    <property type="nucleotide sequence ID" value="NC_020291.1"/>
</dbReference>
<dbReference type="Gene3D" id="3.40.50.10490">
    <property type="entry name" value="Glucose-6-phosphate isomerase like protein, domain 1"/>
    <property type="match status" value="1"/>
</dbReference>
<reference evidence="6 7" key="1">
    <citation type="submission" date="2013-02" db="EMBL/GenBank/DDBJ databases">
        <title>Genome sequence of Clostridium saccharoperbutylacetonicum N1-4(HMT).</title>
        <authorList>
            <person name="Poehlein A."/>
            <person name="Daniel R."/>
        </authorList>
    </citation>
    <scope>NUCLEOTIDE SEQUENCE [LARGE SCALE GENOMIC DNA]</scope>
    <source>
        <strain evidence="7">N1-4(HMT)</strain>
    </source>
</reference>
<dbReference type="InterPro" id="IPR035472">
    <property type="entry name" value="RpiR-like_SIS"/>
</dbReference>
<evidence type="ECO:0000259" key="4">
    <source>
        <dbReference type="PROSITE" id="PS51071"/>
    </source>
</evidence>
<dbReference type="OrthoDB" id="63027at2"/>
<dbReference type="PROSITE" id="PS51464">
    <property type="entry name" value="SIS"/>
    <property type="match status" value="1"/>
</dbReference>
<evidence type="ECO:0000259" key="5">
    <source>
        <dbReference type="PROSITE" id="PS51464"/>
    </source>
</evidence>
<dbReference type="PANTHER" id="PTHR30514">
    <property type="entry name" value="GLUCOKINASE"/>
    <property type="match status" value="1"/>
</dbReference>
<accession>M1LPJ1</accession>
<feature type="domain" description="SIS" evidence="5">
    <location>
        <begin position="112"/>
        <end position="254"/>
    </location>
</feature>
<evidence type="ECO:0000313" key="7">
    <source>
        <dbReference type="Proteomes" id="UP000011728"/>
    </source>
</evidence>
<dbReference type="SUPFAM" id="SSF46689">
    <property type="entry name" value="Homeodomain-like"/>
    <property type="match status" value="1"/>
</dbReference>
<evidence type="ECO:0000256" key="3">
    <source>
        <dbReference type="ARBA" id="ARBA00023163"/>
    </source>
</evidence>
<dbReference type="InterPro" id="IPR000281">
    <property type="entry name" value="HTH_RpiR"/>
</dbReference>
<dbReference type="GO" id="GO:0097367">
    <property type="term" value="F:carbohydrate derivative binding"/>
    <property type="evidence" value="ECO:0007669"/>
    <property type="project" value="InterPro"/>
</dbReference>
<gene>
    <name evidence="6" type="ORF">Cspa_c09640</name>
</gene>
<dbReference type="eggNOG" id="COG1737">
    <property type="taxonomic scope" value="Bacteria"/>
</dbReference>
<proteinExistence type="predicted"/>
<dbReference type="Proteomes" id="UP000011728">
    <property type="component" value="Chromosome"/>
</dbReference>
<keyword evidence="1" id="KW-0805">Transcription regulation</keyword>
<dbReference type="InterPro" id="IPR047640">
    <property type="entry name" value="RpiR-like"/>
</dbReference>
<dbReference type="GO" id="GO:1901135">
    <property type="term" value="P:carbohydrate derivative metabolic process"/>
    <property type="evidence" value="ECO:0007669"/>
    <property type="project" value="InterPro"/>
</dbReference>
<dbReference type="PATRIC" id="fig|931276.5.peg.920"/>
<dbReference type="Pfam" id="PF01418">
    <property type="entry name" value="HTH_6"/>
    <property type="match status" value="1"/>
</dbReference>
<dbReference type="AlphaFoldDB" id="M1LPJ1"/>
<dbReference type="EMBL" id="CP004121">
    <property type="protein sequence ID" value="AGF54740.1"/>
    <property type="molecule type" value="Genomic_DNA"/>
</dbReference>
<dbReference type="InterPro" id="IPR046348">
    <property type="entry name" value="SIS_dom_sf"/>
</dbReference>
<name>M1LPJ1_9CLOT</name>
<dbReference type="GO" id="GO:0003700">
    <property type="term" value="F:DNA-binding transcription factor activity"/>
    <property type="evidence" value="ECO:0007669"/>
    <property type="project" value="InterPro"/>
</dbReference>
<dbReference type="PROSITE" id="PS51071">
    <property type="entry name" value="HTH_RPIR"/>
    <property type="match status" value="1"/>
</dbReference>
<dbReference type="KEGG" id="csr:Cspa_c09640"/>